<name>A0A0V1GH02_TRIPS</name>
<gene>
    <name evidence="1" type="ORF">T4C_13648</name>
</gene>
<evidence type="ECO:0000313" key="2">
    <source>
        <dbReference type="Proteomes" id="UP000054826"/>
    </source>
</evidence>
<proteinExistence type="predicted"/>
<accession>A0A0V1GH02</accession>
<sequence>MTSLIANGAIKRSGYERIKPGVEIVCALVKKDFKTVTGEIGISNC</sequence>
<dbReference type="Proteomes" id="UP000054826">
    <property type="component" value="Unassembled WGS sequence"/>
</dbReference>
<organism evidence="1 2">
    <name type="scientific">Trichinella pseudospiralis</name>
    <name type="common">Parasitic roundworm</name>
    <dbReference type="NCBI Taxonomy" id="6337"/>
    <lineage>
        <taxon>Eukaryota</taxon>
        <taxon>Metazoa</taxon>
        <taxon>Ecdysozoa</taxon>
        <taxon>Nematoda</taxon>
        <taxon>Enoplea</taxon>
        <taxon>Dorylaimia</taxon>
        <taxon>Trichinellida</taxon>
        <taxon>Trichinellidae</taxon>
        <taxon>Trichinella</taxon>
    </lineage>
</organism>
<evidence type="ECO:0000313" key="1">
    <source>
        <dbReference type="EMBL" id="KRY97408.1"/>
    </source>
</evidence>
<protein>
    <submittedName>
        <fullName evidence="1">Uncharacterized protein</fullName>
    </submittedName>
</protein>
<dbReference type="AlphaFoldDB" id="A0A0V1GH02"/>
<dbReference type="EMBL" id="JYDV01002683">
    <property type="protein sequence ID" value="KRY97408.1"/>
    <property type="molecule type" value="Genomic_DNA"/>
</dbReference>
<reference evidence="1 2" key="1">
    <citation type="submission" date="2015-01" db="EMBL/GenBank/DDBJ databases">
        <title>Evolution of Trichinella species and genotypes.</title>
        <authorList>
            <person name="Korhonen P.K."/>
            <person name="Edoardo P."/>
            <person name="Giuseppe L.R."/>
            <person name="Gasser R.B."/>
        </authorList>
    </citation>
    <scope>NUCLEOTIDE SEQUENCE [LARGE SCALE GENOMIC DNA]</scope>
    <source>
        <strain evidence="1">ISS176</strain>
    </source>
</reference>
<comment type="caution">
    <text evidence="1">The sequence shown here is derived from an EMBL/GenBank/DDBJ whole genome shotgun (WGS) entry which is preliminary data.</text>
</comment>